<comment type="caution">
    <text evidence="2">The sequence shown here is derived from an EMBL/GenBank/DDBJ whole genome shotgun (WGS) entry which is preliminary data.</text>
</comment>
<feature type="region of interest" description="Disordered" evidence="1">
    <location>
        <begin position="151"/>
        <end position="180"/>
    </location>
</feature>
<evidence type="ECO:0008006" key="4">
    <source>
        <dbReference type="Google" id="ProtNLM"/>
    </source>
</evidence>
<dbReference type="SUPFAM" id="SSF52833">
    <property type="entry name" value="Thioredoxin-like"/>
    <property type="match status" value="1"/>
</dbReference>
<dbReference type="OrthoDB" id="10533919at2759"/>
<feature type="compositionally biased region" description="Basic residues" evidence="1">
    <location>
        <begin position="157"/>
        <end position="173"/>
    </location>
</feature>
<sequence>MINAEQQVASLNVTAMQQLLIRNDKAVLMLYAGACSRAKEFVPVLEDIATRVPELAFGRFDVTSDQKVGMVFKAGIEPEAPALKAFFKNAPPEKRVLVYRGRPTMEDVLPWAQAVATWNGTDELPSGWKVGTKEREEALAKAAADELANVMKEGNKAKMKGKHSRRSKGPRKGVPKDEMR</sequence>
<dbReference type="Gene3D" id="3.40.30.10">
    <property type="entry name" value="Glutaredoxin"/>
    <property type="match status" value="1"/>
</dbReference>
<dbReference type="Proteomes" id="UP000037460">
    <property type="component" value="Unassembled WGS sequence"/>
</dbReference>
<proteinExistence type="predicted"/>
<accession>A0A0M0JHU8</accession>
<gene>
    <name evidence="2" type="ORF">Ctob_004023</name>
</gene>
<keyword evidence="3" id="KW-1185">Reference proteome</keyword>
<protein>
    <recommendedName>
        <fullName evidence="4">Thioredoxin domain-containing protein</fullName>
    </recommendedName>
</protein>
<evidence type="ECO:0000313" key="2">
    <source>
        <dbReference type="EMBL" id="KOO26176.1"/>
    </source>
</evidence>
<evidence type="ECO:0000313" key="3">
    <source>
        <dbReference type="Proteomes" id="UP000037460"/>
    </source>
</evidence>
<dbReference type="EMBL" id="JWZX01002884">
    <property type="protein sequence ID" value="KOO26176.1"/>
    <property type="molecule type" value="Genomic_DNA"/>
</dbReference>
<organism evidence="2 3">
    <name type="scientific">Chrysochromulina tobinii</name>
    <dbReference type="NCBI Taxonomy" id="1460289"/>
    <lineage>
        <taxon>Eukaryota</taxon>
        <taxon>Haptista</taxon>
        <taxon>Haptophyta</taxon>
        <taxon>Prymnesiophyceae</taxon>
        <taxon>Prymnesiales</taxon>
        <taxon>Chrysochromulinaceae</taxon>
        <taxon>Chrysochromulina</taxon>
    </lineage>
</organism>
<name>A0A0M0JHU8_9EUKA</name>
<evidence type="ECO:0000256" key="1">
    <source>
        <dbReference type="SAM" id="MobiDB-lite"/>
    </source>
</evidence>
<dbReference type="AlphaFoldDB" id="A0A0M0JHU8"/>
<dbReference type="InterPro" id="IPR036249">
    <property type="entry name" value="Thioredoxin-like_sf"/>
</dbReference>
<reference evidence="3" key="1">
    <citation type="journal article" date="2015" name="PLoS Genet.">
        <title>Genome Sequence and Transcriptome Analyses of Chrysochromulina tobin: Metabolic Tools for Enhanced Algal Fitness in the Prominent Order Prymnesiales (Haptophyceae).</title>
        <authorList>
            <person name="Hovde B.T."/>
            <person name="Deodato C.R."/>
            <person name="Hunsperger H.M."/>
            <person name="Ryken S.A."/>
            <person name="Yost W."/>
            <person name="Jha R.K."/>
            <person name="Patterson J."/>
            <person name="Monnat R.J. Jr."/>
            <person name="Barlow S.B."/>
            <person name="Starkenburg S.R."/>
            <person name="Cattolico R.A."/>
        </authorList>
    </citation>
    <scope>NUCLEOTIDE SEQUENCE</scope>
    <source>
        <strain evidence="3">CCMP291</strain>
    </source>
</reference>